<dbReference type="PROSITE" id="PS50931">
    <property type="entry name" value="HTH_LYSR"/>
    <property type="match status" value="1"/>
</dbReference>
<evidence type="ECO:0000256" key="4">
    <source>
        <dbReference type="ARBA" id="ARBA00023163"/>
    </source>
</evidence>
<dbReference type="RefSeq" id="WP_108620274.1">
    <property type="nucleotide sequence ID" value="NZ_CP028901.1"/>
</dbReference>
<keyword evidence="4" id="KW-0804">Transcription</keyword>
<dbReference type="PANTHER" id="PTHR30126:SF6">
    <property type="entry name" value="HTH-TYPE TRANSCRIPTIONAL REGULATOR CYSB-RELATED"/>
    <property type="match status" value="1"/>
</dbReference>
<dbReference type="InterPro" id="IPR036388">
    <property type="entry name" value="WH-like_DNA-bd_sf"/>
</dbReference>
<protein>
    <recommendedName>
        <fullName evidence="5">HTH lysR-type domain-containing protein</fullName>
    </recommendedName>
</protein>
<dbReference type="AlphaFoldDB" id="A0A2R4XGL5"/>
<evidence type="ECO:0000259" key="5">
    <source>
        <dbReference type="PROSITE" id="PS50931"/>
    </source>
</evidence>
<gene>
    <name evidence="6" type="ORF">DBV39_02855</name>
</gene>
<accession>A0A2R4XGL5</accession>
<evidence type="ECO:0000313" key="6">
    <source>
        <dbReference type="EMBL" id="AWB32833.1"/>
    </source>
</evidence>
<dbReference type="OrthoDB" id="5297026at2"/>
<organism evidence="6 7">
    <name type="scientific">Orrella marina</name>
    <dbReference type="NCBI Taxonomy" id="2163011"/>
    <lineage>
        <taxon>Bacteria</taxon>
        <taxon>Pseudomonadati</taxon>
        <taxon>Pseudomonadota</taxon>
        <taxon>Betaproteobacteria</taxon>
        <taxon>Burkholderiales</taxon>
        <taxon>Alcaligenaceae</taxon>
        <taxon>Orrella</taxon>
    </lineage>
</organism>
<comment type="similarity">
    <text evidence="1">Belongs to the LysR transcriptional regulatory family.</text>
</comment>
<dbReference type="PANTHER" id="PTHR30126">
    <property type="entry name" value="HTH-TYPE TRANSCRIPTIONAL REGULATOR"/>
    <property type="match status" value="1"/>
</dbReference>
<dbReference type="EMBL" id="CP028901">
    <property type="protein sequence ID" value="AWB32833.1"/>
    <property type="molecule type" value="Genomic_DNA"/>
</dbReference>
<dbReference type="Gene3D" id="1.10.10.10">
    <property type="entry name" value="Winged helix-like DNA-binding domain superfamily/Winged helix DNA-binding domain"/>
    <property type="match status" value="1"/>
</dbReference>
<name>A0A2R4XGL5_9BURK</name>
<dbReference type="Pfam" id="PF00126">
    <property type="entry name" value="HTH_1"/>
    <property type="match status" value="1"/>
</dbReference>
<dbReference type="SUPFAM" id="SSF53850">
    <property type="entry name" value="Periplasmic binding protein-like II"/>
    <property type="match status" value="1"/>
</dbReference>
<dbReference type="GO" id="GO:0000976">
    <property type="term" value="F:transcription cis-regulatory region binding"/>
    <property type="evidence" value="ECO:0007669"/>
    <property type="project" value="TreeGrafter"/>
</dbReference>
<evidence type="ECO:0000256" key="2">
    <source>
        <dbReference type="ARBA" id="ARBA00023015"/>
    </source>
</evidence>
<reference evidence="6 7" key="1">
    <citation type="submission" date="2018-04" db="EMBL/GenBank/DDBJ databases">
        <title>Bordetella sp. HZ20 isolated from seawater.</title>
        <authorList>
            <person name="Sun C."/>
        </authorList>
    </citation>
    <scope>NUCLEOTIDE SEQUENCE [LARGE SCALE GENOMIC DNA]</scope>
    <source>
        <strain evidence="6 7">HZ20</strain>
    </source>
</reference>
<dbReference type="SUPFAM" id="SSF46785">
    <property type="entry name" value="Winged helix' DNA-binding domain"/>
    <property type="match status" value="1"/>
</dbReference>
<sequence length="323" mass="35454">MRLQQLRYLVTVAQTGFNISEAARLLHTSQPGVSRQLKLLEEELGMPLLLRTRNSVTGLAPGADPVMALARQIVSDVDRLRDLGRRTYRKVRKSLSVVTNHSIARYLLARPLSGFREAYPSVAIEVSQNTPDVALQQLLNQEVDLVLSTRAPVNQSQLICVPCYSLSRILIMPLDHPLSHCAVQTLDEIAKYPLVMYTAPHAGRTSVENAFRSHGIEFQIALTAADSDIVKTCVADGLGIAVITALSFDQARDTNLVGRCVNRLFEPSPVYAVARRDSADEEVLLSFINQFAPHITFSALRSLLSGGPLPEPRVIGAQRLPGT</sequence>
<dbReference type="Pfam" id="PF03466">
    <property type="entry name" value="LysR_substrate"/>
    <property type="match status" value="1"/>
</dbReference>
<evidence type="ECO:0000313" key="7">
    <source>
        <dbReference type="Proteomes" id="UP000244571"/>
    </source>
</evidence>
<dbReference type="PRINTS" id="PR00039">
    <property type="entry name" value="HTHLYSR"/>
</dbReference>
<dbReference type="InterPro" id="IPR005119">
    <property type="entry name" value="LysR_subst-bd"/>
</dbReference>
<proteinExistence type="inferred from homology"/>
<keyword evidence="2" id="KW-0805">Transcription regulation</keyword>
<dbReference type="Proteomes" id="UP000244571">
    <property type="component" value="Chromosome"/>
</dbReference>
<keyword evidence="7" id="KW-1185">Reference proteome</keyword>
<dbReference type="Gene3D" id="3.40.190.10">
    <property type="entry name" value="Periplasmic binding protein-like II"/>
    <property type="match status" value="2"/>
</dbReference>
<dbReference type="KEGG" id="boz:DBV39_02855"/>
<evidence type="ECO:0000256" key="1">
    <source>
        <dbReference type="ARBA" id="ARBA00009437"/>
    </source>
</evidence>
<dbReference type="InterPro" id="IPR036390">
    <property type="entry name" value="WH_DNA-bd_sf"/>
</dbReference>
<dbReference type="GO" id="GO:0003700">
    <property type="term" value="F:DNA-binding transcription factor activity"/>
    <property type="evidence" value="ECO:0007669"/>
    <property type="project" value="InterPro"/>
</dbReference>
<evidence type="ECO:0000256" key="3">
    <source>
        <dbReference type="ARBA" id="ARBA00023125"/>
    </source>
</evidence>
<feature type="domain" description="HTH lysR-type" evidence="5">
    <location>
        <begin position="1"/>
        <end position="59"/>
    </location>
</feature>
<dbReference type="InterPro" id="IPR000847">
    <property type="entry name" value="LysR_HTH_N"/>
</dbReference>
<dbReference type="GO" id="GO:0019344">
    <property type="term" value="P:cysteine biosynthetic process"/>
    <property type="evidence" value="ECO:0007669"/>
    <property type="project" value="TreeGrafter"/>
</dbReference>
<keyword evidence="3" id="KW-0238">DNA-binding</keyword>